<comment type="similarity">
    <text evidence="2 5">Belongs to the trans-sulfuration enzymes family.</text>
</comment>
<dbReference type="PANTHER" id="PTHR11808">
    <property type="entry name" value="TRANS-SULFURATION ENZYME FAMILY MEMBER"/>
    <property type="match status" value="1"/>
</dbReference>
<dbReference type="GO" id="GO:0004123">
    <property type="term" value="F:cystathionine gamma-lyase activity"/>
    <property type="evidence" value="ECO:0007669"/>
    <property type="project" value="TreeGrafter"/>
</dbReference>
<dbReference type="InterPro" id="IPR000277">
    <property type="entry name" value="Cys/Met-Metab_PyrdxlP-dep_enz"/>
</dbReference>
<feature type="modified residue" description="N6-(pyridoxal phosphate)lysine" evidence="4">
    <location>
        <position position="196"/>
    </location>
</feature>
<evidence type="ECO:0000256" key="4">
    <source>
        <dbReference type="PIRSR" id="PIRSR001434-2"/>
    </source>
</evidence>
<dbReference type="Pfam" id="PF01053">
    <property type="entry name" value="Cys_Met_Meta_PP"/>
    <property type="match status" value="1"/>
</dbReference>
<dbReference type="OrthoDB" id="9803887at2"/>
<dbReference type="GO" id="GO:0019346">
    <property type="term" value="P:transsulfuration"/>
    <property type="evidence" value="ECO:0007669"/>
    <property type="project" value="InterPro"/>
</dbReference>
<dbReference type="AlphaFoldDB" id="F7NQ10"/>
<dbReference type="GO" id="GO:0030170">
    <property type="term" value="F:pyridoxal phosphate binding"/>
    <property type="evidence" value="ECO:0007669"/>
    <property type="project" value="InterPro"/>
</dbReference>
<dbReference type="Gene3D" id="3.40.640.10">
    <property type="entry name" value="Type I PLP-dependent aspartate aminotransferase-like (Major domain)"/>
    <property type="match status" value="1"/>
</dbReference>
<dbReference type="InterPro" id="IPR015422">
    <property type="entry name" value="PyrdxlP-dep_Trfase_small"/>
</dbReference>
<dbReference type="Gene3D" id="3.90.1150.10">
    <property type="entry name" value="Aspartate Aminotransferase, domain 1"/>
    <property type="match status" value="1"/>
</dbReference>
<dbReference type="RefSeq" id="WP_004099801.1">
    <property type="nucleotide sequence ID" value="NZ_AFGF01000270.1"/>
</dbReference>
<dbReference type="GO" id="GO:0019343">
    <property type="term" value="P:cysteine biosynthetic process via cystathionine"/>
    <property type="evidence" value="ECO:0007669"/>
    <property type="project" value="TreeGrafter"/>
</dbReference>
<dbReference type="eggNOG" id="COG0626">
    <property type="taxonomic scope" value="Bacteria"/>
</dbReference>
<dbReference type="FunFam" id="3.40.640.10:FF:000009">
    <property type="entry name" value="Cystathionine gamma-synthase homolog"/>
    <property type="match status" value="1"/>
</dbReference>
<name>F7NQ10_9FIRM</name>
<keyword evidence="7" id="KW-1185">Reference proteome</keyword>
<dbReference type="InterPro" id="IPR015421">
    <property type="entry name" value="PyrdxlP-dep_Trfase_major"/>
</dbReference>
<dbReference type="SUPFAM" id="SSF53383">
    <property type="entry name" value="PLP-dependent transferases"/>
    <property type="match status" value="1"/>
</dbReference>
<keyword evidence="3 4" id="KW-0663">Pyridoxal phosphate</keyword>
<reference evidence="6 7" key="1">
    <citation type="journal article" date="2011" name="EMBO J.">
        <title>Structural diversity of bacterial flagellar motors.</title>
        <authorList>
            <person name="Chen S."/>
            <person name="Beeby M."/>
            <person name="Murphy G.E."/>
            <person name="Leadbetter J.R."/>
            <person name="Hendrixson D.R."/>
            <person name="Briegel A."/>
            <person name="Li Z."/>
            <person name="Shi J."/>
            <person name="Tocheva E.I."/>
            <person name="Muller A."/>
            <person name="Dobro M.J."/>
            <person name="Jensen G.J."/>
        </authorList>
    </citation>
    <scope>NUCLEOTIDE SEQUENCE [LARGE SCALE GENOMIC DNA]</scope>
    <source>
        <strain evidence="6 7">DSM 6540</strain>
    </source>
</reference>
<protein>
    <submittedName>
        <fullName evidence="6">Cystathionine gamma-synthase</fullName>
    </submittedName>
</protein>
<comment type="cofactor">
    <cofactor evidence="1 5">
        <name>pyridoxal 5'-phosphate</name>
        <dbReference type="ChEBI" id="CHEBI:597326"/>
    </cofactor>
</comment>
<dbReference type="CDD" id="cd00614">
    <property type="entry name" value="CGS_like"/>
    <property type="match status" value="1"/>
</dbReference>
<proteinExistence type="inferred from homology"/>
<accession>F7NQ10</accession>
<evidence type="ECO:0000256" key="2">
    <source>
        <dbReference type="ARBA" id="ARBA00009077"/>
    </source>
</evidence>
<evidence type="ECO:0000256" key="5">
    <source>
        <dbReference type="RuleBase" id="RU362118"/>
    </source>
</evidence>
<dbReference type="EMBL" id="AFGF01000270">
    <property type="protein sequence ID" value="EGO61887.1"/>
    <property type="molecule type" value="Genomic_DNA"/>
</dbReference>
<evidence type="ECO:0000256" key="1">
    <source>
        <dbReference type="ARBA" id="ARBA00001933"/>
    </source>
</evidence>
<dbReference type="STRING" id="1009370.ALO_21047"/>
<organism evidence="6 7">
    <name type="scientific">Acetonema longum DSM 6540</name>
    <dbReference type="NCBI Taxonomy" id="1009370"/>
    <lineage>
        <taxon>Bacteria</taxon>
        <taxon>Bacillati</taxon>
        <taxon>Bacillota</taxon>
        <taxon>Negativicutes</taxon>
        <taxon>Acetonemataceae</taxon>
        <taxon>Acetonema</taxon>
    </lineage>
</organism>
<dbReference type="PANTHER" id="PTHR11808:SF85">
    <property type="entry name" value="CYSTATHIONINE GAMMA-LYASE-RELATED"/>
    <property type="match status" value="1"/>
</dbReference>
<sequence length="373" mass="39992">MKLSTKAIHVGHDVDSLTGAVALPLYLSTTFERDPDGGYPRGYVYTRLDNPNRMALEQSLCSLEGGKAAAAFSSGLAAINALLQGLSGGDHIVVSDELYHGTVHIIKDIYGPWGLQATFVDTRVPELVQQAVRPNTRLVYIETPSNPTLKITDIRAIAGIARAAGAKCVCDNTWATPILQRPLELGADLVIQSTTKYHGGHSDVLGGALVSKDDDEFFARIRMIQRIGGAVPAPFDCWLISRGIQTLPCRMKAQTRIAAQIAAFLESKPQVEKVYYPGLASHEGHAVAARQMDGFGAMLSFQVRGGREAALAVTGKVKIITPATSLGGVESLIEHRKSIEGPDSRTPDNLLRLSVGLEDVEDLKTDLETALAG</sequence>
<gene>
    <name evidence="6" type="ORF">ALO_21047</name>
</gene>
<dbReference type="InterPro" id="IPR015424">
    <property type="entry name" value="PyrdxlP-dep_Trfase"/>
</dbReference>
<comment type="caution">
    <text evidence="6">The sequence shown here is derived from an EMBL/GenBank/DDBJ whole genome shotgun (WGS) entry which is preliminary data.</text>
</comment>
<evidence type="ECO:0000256" key="3">
    <source>
        <dbReference type="ARBA" id="ARBA00022898"/>
    </source>
</evidence>
<dbReference type="Proteomes" id="UP000003240">
    <property type="component" value="Unassembled WGS sequence"/>
</dbReference>
<dbReference type="GO" id="GO:0005737">
    <property type="term" value="C:cytoplasm"/>
    <property type="evidence" value="ECO:0007669"/>
    <property type="project" value="TreeGrafter"/>
</dbReference>
<dbReference type="PIRSF" id="PIRSF001434">
    <property type="entry name" value="CGS"/>
    <property type="match status" value="1"/>
</dbReference>
<evidence type="ECO:0000313" key="7">
    <source>
        <dbReference type="Proteomes" id="UP000003240"/>
    </source>
</evidence>
<evidence type="ECO:0000313" key="6">
    <source>
        <dbReference type="EMBL" id="EGO61887.1"/>
    </source>
</evidence>